<protein>
    <submittedName>
        <fullName evidence="1">Macaca fascicularis brain cDNA, clone: QtrA-16682</fullName>
    </submittedName>
</protein>
<organism evidence="1">
    <name type="scientific">Macaca fascicularis</name>
    <name type="common">Crab-eating macaque</name>
    <name type="synonym">Cynomolgus monkey</name>
    <dbReference type="NCBI Taxonomy" id="9541"/>
    <lineage>
        <taxon>Eukaryota</taxon>
        <taxon>Metazoa</taxon>
        <taxon>Chordata</taxon>
        <taxon>Craniata</taxon>
        <taxon>Vertebrata</taxon>
        <taxon>Euteleostomi</taxon>
        <taxon>Mammalia</taxon>
        <taxon>Eutheria</taxon>
        <taxon>Euarchontoglires</taxon>
        <taxon>Primates</taxon>
        <taxon>Haplorrhini</taxon>
        <taxon>Catarrhini</taxon>
        <taxon>Cercopithecidae</taxon>
        <taxon>Cercopithecinae</taxon>
        <taxon>Macaca</taxon>
    </lineage>
</organism>
<sequence length="35" mass="4081">MVLSNKKEFCINDFFIFSSFKQPALLPNTNRGPYL</sequence>
<reference evidence="1" key="1">
    <citation type="journal article" date="2007" name="PLoS Biol.">
        <title>Rate of evolution in brain-expressed genes in humans and other primates.</title>
        <authorList>
            <person name="Wang H.-Y."/>
            <person name="Chien H.-C."/>
            <person name="Osada N."/>
            <person name="Hashimoto K."/>
            <person name="Sugano S."/>
            <person name="Gojobori T."/>
            <person name="Chou C.-K."/>
            <person name="Tsai S.-F."/>
            <person name="Wu C.-I."/>
            <person name="Shen C.-K.J."/>
        </authorList>
    </citation>
    <scope>NUCLEOTIDE SEQUENCE</scope>
</reference>
<dbReference type="AlphaFoldDB" id="I7GKP8"/>
<name>I7GKP8_MACFA</name>
<evidence type="ECO:0000313" key="1">
    <source>
        <dbReference type="EMBL" id="BAE88816.1"/>
    </source>
</evidence>
<proteinExistence type="evidence at transcript level"/>
<dbReference type="EMBL" id="AB171753">
    <property type="protein sequence ID" value="BAE88816.1"/>
    <property type="molecule type" value="mRNA"/>
</dbReference>
<accession>I7GKP8</accession>